<dbReference type="Proteomes" id="UP000199455">
    <property type="component" value="Unassembled WGS sequence"/>
</dbReference>
<feature type="transmembrane region" description="Helical" evidence="1">
    <location>
        <begin position="9"/>
        <end position="28"/>
    </location>
</feature>
<feature type="transmembrane region" description="Helical" evidence="1">
    <location>
        <begin position="170"/>
        <end position="189"/>
    </location>
</feature>
<dbReference type="STRING" id="390242.SAMN04488024_105265"/>
<dbReference type="GO" id="GO:0016020">
    <property type="term" value="C:membrane"/>
    <property type="evidence" value="ECO:0007669"/>
    <property type="project" value="InterPro"/>
</dbReference>
<dbReference type="EMBL" id="FMZH01000005">
    <property type="protein sequence ID" value="SDD37444.1"/>
    <property type="molecule type" value="Genomic_DNA"/>
</dbReference>
<reference evidence="4" key="1">
    <citation type="submission" date="2016-10" db="EMBL/GenBank/DDBJ databases">
        <authorList>
            <person name="Varghese N."/>
            <person name="Submissions S."/>
        </authorList>
    </citation>
    <scope>NUCLEOTIDE SEQUENCE [LARGE SCALE GENOMIC DNA]</scope>
    <source>
        <strain evidence="4">DSM 18609</strain>
    </source>
</reference>
<dbReference type="InterPro" id="IPR010559">
    <property type="entry name" value="Sig_transdc_His_kin_internal"/>
</dbReference>
<proteinExistence type="predicted"/>
<evidence type="ECO:0000313" key="4">
    <source>
        <dbReference type="Proteomes" id="UP000199455"/>
    </source>
</evidence>
<evidence type="ECO:0000259" key="2">
    <source>
        <dbReference type="Pfam" id="PF06580"/>
    </source>
</evidence>
<sequence>MQQFKAPTFIIHVAGWLLFLTFPLLFINNEQSGQSSFLLLASPFYWLFCLTYMLMFYFNALVLVPKLMFKKRYLLYTATVLGLFSFVYYAQPYDNLLGHNKSVMAALKGEVDKQPKGLNQSLQPGKDSVIGPGVEMPFGPLPNQDLRMQDPNLKKQKGILDLHRPENIDVISLFIFMMIMGLSIATSTVERWQTAESKVVKAEAEKATAELSFLKAQINPHFLFNTLNNIYTQSVINSEHTSESIMKLSNIMRYVTDDVTQDFVMLKDEIDCVRDYIELQRLRLGADAEISFGVEGKPEGRKIAPLIFMTFIENAFKYGVTKKEKTIISIKLSIGADKIDFSCQNKIYAHQSNLERSGIGIANTRQRLTHLYAQQHRLDIKNTGEMFTVNLCVNC</sequence>
<keyword evidence="1" id="KW-0812">Transmembrane</keyword>
<keyword evidence="4" id="KW-1185">Reference proteome</keyword>
<dbReference type="Pfam" id="PF06580">
    <property type="entry name" value="His_kinase"/>
    <property type="match status" value="1"/>
</dbReference>
<keyword evidence="3" id="KW-0418">Kinase</keyword>
<dbReference type="PANTHER" id="PTHR34220:SF7">
    <property type="entry name" value="SENSOR HISTIDINE KINASE YPDA"/>
    <property type="match status" value="1"/>
</dbReference>
<keyword evidence="1" id="KW-1133">Transmembrane helix</keyword>
<dbReference type="InterPro" id="IPR050640">
    <property type="entry name" value="Bact_2-comp_sensor_kinase"/>
</dbReference>
<name>A0A1G6U889_9SPHI</name>
<dbReference type="RefSeq" id="WP_090769245.1">
    <property type="nucleotide sequence ID" value="NZ_FMZH01000005.1"/>
</dbReference>
<feature type="transmembrane region" description="Helical" evidence="1">
    <location>
        <begin position="44"/>
        <end position="64"/>
    </location>
</feature>
<feature type="domain" description="Signal transduction histidine kinase internal region" evidence="2">
    <location>
        <begin position="209"/>
        <end position="285"/>
    </location>
</feature>
<feature type="transmembrane region" description="Helical" evidence="1">
    <location>
        <begin position="73"/>
        <end position="91"/>
    </location>
</feature>
<keyword evidence="3" id="KW-0808">Transferase</keyword>
<keyword evidence="1" id="KW-0472">Membrane</keyword>
<evidence type="ECO:0000313" key="3">
    <source>
        <dbReference type="EMBL" id="SDD37444.1"/>
    </source>
</evidence>
<gene>
    <name evidence="3" type="ORF">SAMN04488024_105265</name>
</gene>
<dbReference type="PANTHER" id="PTHR34220">
    <property type="entry name" value="SENSOR HISTIDINE KINASE YPDA"/>
    <property type="match status" value="1"/>
</dbReference>
<accession>A0A1G6U889</accession>
<organism evidence="3 4">
    <name type="scientific">Pedobacter soli</name>
    <dbReference type="NCBI Taxonomy" id="390242"/>
    <lineage>
        <taxon>Bacteria</taxon>
        <taxon>Pseudomonadati</taxon>
        <taxon>Bacteroidota</taxon>
        <taxon>Sphingobacteriia</taxon>
        <taxon>Sphingobacteriales</taxon>
        <taxon>Sphingobacteriaceae</taxon>
        <taxon>Pedobacter</taxon>
    </lineage>
</organism>
<protein>
    <submittedName>
        <fullName evidence="3">Histidine kinase</fullName>
    </submittedName>
</protein>
<dbReference type="GO" id="GO:0000155">
    <property type="term" value="F:phosphorelay sensor kinase activity"/>
    <property type="evidence" value="ECO:0007669"/>
    <property type="project" value="InterPro"/>
</dbReference>
<evidence type="ECO:0000256" key="1">
    <source>
        <dbReference type="SAM" id="Phobius"/>
    </source>
</evidence>
<dbReference type="AlphaFoldDB" id="A0A1G6U889"/>